<keyword evidence="4" id="KW-0749">Sporulation</keyword>
<dbReference type="Gene3D" id="2.30.31.20">
    <property type="entry name" value="Sporulation-specific cell division protein SsgB"/>
    <property type="match status" value="1"/>
</dbReference>
<evidence type="ECO:0000256" key="2">
    <source>
        <dbReference type="ARBA" id="ARBA00009323"/>
    </source>
</evidence>
<dbReference type="RefSeq" id="WP_377874253.1">
    <property type="nucleotide sequence ID" value="NZ_JBHMAY010000070.1"/>
</dbReference>
<sequence length="144" mass="15481">MITRNRMRLPILAPQAVVCPKGEPARDAGAMSALVTYDARDPFAVTLTLTTSGVEWVLARELLADGVNAGTGEGDVYVCPDIHGEAVIWVTLHGETSTLILGFSRSDIEHALDGMERIVPEGSESDRIDWSREFGWIVSGGEAA</sequence>
<dbReference type="EMBL" id="JBHRWI010000050">
    <property type="protein sequence ID" value="MFC3515386.1"/>
    <property type="molecule type" value="Genomic_DNA"/>
</dbReference>
<organism evidence="7 8">
    <name type="scientific">Amycolatopsis halotolerans</name>
    <dbReference type="NCBI Taxonomy" id="330083"/>
    <lineage>
        <taxon>Bacteria</taxon>
        <taxon>Bacillati</taxon>
        <taxon>Actinomycetota</taxon>
        <taxon>Actinomycetes</taxon>
        <taxon>Pseudonocardiales</taxon>
        <taxon>Pseudonocardiaceae</taxon>
        <taxon>Amycolatopsis</taxon>
    </lineage>
</organism>
<evidence type="ECO:0000256" key="3">
    <source>
        <dbReference type="ARBA" id="ARBA00022618"/>
    </source>
</evidence>
<dbReference type="InterPro" id="IPR038658">
    <property type="entry name" value="SsgB_sf"/>
</dbReference>
<evidence type="ECO:0000313" key="7">
    <source>
        <dbReference type="EMBL" id="MFC3515386.1"/>
    </source>
</evidence>
<gene>
    <name evidence="7" type="ORF">ACFORO_34830</name>
</gene>
<evidence type="ECO:0000256" key="6">
    <source>
        <dbReference type="ARBA" id="ARBA00023306"/>
    </source>
</evidence>
<keyword evidence="6" id="KW-0131">Cell cycle</keyword>
<comment type="caution">
    <text evidence="7">The sequence shown here is derived from an EMBL/GenBank/DDBJ whole genome shotgun (WGS) entry which is preliminary data.</text>
</comment>
<dbReference type="Proteomes" id="UP001595764">
    <property type="component" value="Unassembled WGS sequence"/>
</dbReference>
<protein>
    <submittedName>
        <fullName evidence="7">SsgA family sporulation/cell division regulator</fullName>
    </submittedName>
</protein>
<proteinExistence type="inferred from homology"/>
<comment type="similarity">
    <text evidence="2">Belongs to the SsgA family.</text>
</comment>
<name>A0ABV7QQ09_9PSEU</name>
<keyword evidence="3" id="KW-0132">Cell division</keyword>
<evidence type="ECO:0000256" key="5">
    <source>
        <dbReference type="ARBA" id="ARBA00023210"/>
    </source>
</evidence>
<dbReference type="Pfam" id="PF04686">
    <property type="entry name" value="SsgA"/>
    <property type="match status" value="1"/>
</dbReference>
<comment type="subcellular location">
    <subcellularLocation>
        <location evidence="1">Cell septum</location>
    </subcellularLocation>
</comment>
<keyword evidence="5" id="KW-0717">Septation</keyword>
<reference evidence="8" key="1">
    <citation type="journal article" date="2019" name="Int. J. Syst. Evol. Microbiol.">
        <title>The Global Catalogue of Microorganisms (GCM) 10K type strain sequencing project: providing services to taxonomists for standard genome sequencing and annotation.</title>
        <authorList>
            <consortium name="The Broad Institute Genomics Platform"/>
            <consortium name="The Broad Institute Genome Sequencing Center for Infectious Disease"/>
            <person name="Wu L."/>
            <person name="Ma J."/>
        </authorList>
    </citation>
    <scope>NUCLEOTIDE SEQUENCE [LARGE SCALE GENOMIC DNA]</scope>
    <source>
        <strain evidence="8">CGMCC 4.7682</strain>
    </source>
</reference>
<evidence type="ECO:0000313" key="8">
    <source>
        <dbReference type="Proteomes" id="UP001595764"/>
    </source>
</evidence>
<evidence type="ECO:0000256" key="4">
    <source>
        <dbReference type="ARBA" id="ARBA00022969"/>
    </source>
</evidence>
<evidence type="ECO:0000256" key="1">
    <source>
        <dbReference type="ARBA" id="ARBA00004431"/>
    </source>
</evidence>
<dbReference type="InterPro" id="IPR006776">
    <property type="entry name" value="SsgB"/>
</dbReference>
<accession>A0ABV7QQ09</accession>
<keyword evidence="8" id="KW-1185">Reference proteome</keyword>